<dbReference type="Proteomes" id="UP000321275">
    <property type="component" value="Unassembled WGS sequence"/>
</dbReference>
<dbReference type="InterPro" id="IPR029058">
    <property type="entry name" value="AB_hydrolase_fold"/>
</dbReference>
<evidence type="ECO:0000313" key="3">
    <source>
        <dbReference type="Proteomes" id="UP000321275"/>
    </source>
</evidence>
<protein>
    <submittedName>
        <fullName evidence="2">Esterase</fullName>
    </submittedName>
</protein>
<reference evidence="2 4" key="2">
    <citation type="submission" date="2020-12" db="EMBL/GenBank/DDBJ databases">
        <title>Draft genome sequence of Halomonas pacifica strain CARE-V15.</title>
        <authorList>
            <person name="Vignesh N."/>
            <person name="Thabitha A."/>
            <person name="Saravanan R."/>
            <person name="Manigandan V."/>
        </authorList>
    </citation>
    <scope>NUCLEOTIDE SEQUENCE [LARGE SCALE GENOMIC DNA]</scope>
    <source>
        <strain evidence="2 4">CARE-V15</strain>
    </source>
</reference>
<sequence>MLSAPRHGEPASGLLYLHGFNSGLGSPKLRLMVRAGEALGLACAAPQLPHRPEAALALAEEALGALGPRPLLVGSSLGGFLASCLAERHGHAAVLINPALRPAALMADWIGEDFVNDHTGEAFRLTVAHREALLAMTPERLTPEHYLLLLGTADEALDCREAFAAYRGAATLLHPGGDHAFTALADYLPAVLAWGGHRLTPSQAASLVRALEQEAPSGDTMGIDND</sequence>
<dbReference type="Proteomes" id="UP000651738">
    <property type="component" value="Unassembled WGS sequence"/>
</dbReference>
<comment type="caution">
    <text evidence="1">The sequence shown here is derived from an EMBL/GenBank/DDBJ whole genome shotgun (WGS) entry which is preliminary data.</text>
</comment>
<accession>A0A510XA84</accession>
<dbReference type="Gene3D" id="3.40.50.1820">
    <property type="entry name" value="alpha/beta hydrolase"/>
    <property type="match status" value="1"/>
</dbReference>
<dbReference type="EMBL" id="JAEDAF010000005">
    <property type="protein sequence ID" value="MBH8579975.1"/>
    <property type="molecule type" value="Genomic_DNA"/>
</dbReference>
<dbReference type="Pfam" id="PF05728">
    <property type="entry name" value="UPF0227"/>
    <property type="match status" value="1"/>
</dbReference>
<dbReference type="PANTHER" id="PTHR35602:SF3">
    <property type="entry name" value="ESTERASE YQIA"/>
    <property type="match status" value="1"/>
</dbReference>
<reference evidence="1 3" key="1">
    <citation type="submission" date="2019-07" db="EMBL/GenBank/DDBJ databases">
        <title>Whole genome shotgun sequence of Halomonas pacifica NBRC 102220.</title>
        <authorList>
            <person name="Hosoyama A."/>
            <person name="Uohara A."/>
            <person name="Ohji S."/>
            <person name="Ichikawa N."/>
        </authorList>
    </citation>
    <scope>NUCLEOTIDE SEQUENCE [LARGE SCALE GENOMIC DNA]</scope>
    <source>
        <strain evidence="1 3">NBRC 102220</strain>
    </source>
</reference>
<name>A0A510XA84_9GAMM</name>
<organism evidence="1 3">
    <name type="scientific">Bisbaumannia pacifica</name>
    <dbReference type="NCBI Taxonomy" id="77098"/>
    <lineage>
        <taxon>Bacteria</taxon>
        <taxon>Pseudomonadati</taxon>
        <taxon>Pseudomonadota</taxon>
        <taxon>Gammaproteobacteria</taxon>
        <taxon>Oceanospirillales</taxon>
        <taxon>Halomonadaceae</taxon>
        <taxon>Bisbaumannia</taxon>
    </lineage>
</organism>
<proteinExistence type="predicted"/>
<keyword evidence="3" id="KW-1185">Reference proteome</keyword>
<evidence type="ECO:0000313" key="4">
    <source>
        <dbReference type="Proteomes" id="UP000651738"/>
    </source>
</evidence>
<dbReference type="OrthoDB" id="9814831at2"/>
<evidence type="ECO:0000313" key="2">
    <source>
        <dbReference type="EMBL" id="MBH8579975.1"/>
    </source>
</evidence>
<dbReference type="RefSeq" id="WP_146803270.1">
    <property type="nucleotide sequence ID" value="NZ_BJUK01000024.1"/>
</dbReference>
<dbReference type="AlphaFoldDB" id="A0A510XA84"/>
<evidence type="ECO:0000313" key="1">
    <source>
        <dbReference type="EMBL" id="GEK47931.1"/>
    </source>
</evidence>
<dbReference type="InterPro" id="IPR008886">
    <property type="entry name" value="UPF0227/Esterase_YqiA"/>
</dbReference>
<dbReference type="SUPFAM" id="SSF53474">
    <property type="entry name" value="alpha/beta-Hydrolases"/>
    <property type="match status" value="1"/>
</dbReference>
<gene>
    <name evidence="1" type="ORF">HPA02_22140</name>
    <name evidence="2" type="ORF">I7V36_07680</name>
</gene>
<dbReference type="EMBL" id="BJUK01000024">
    <property type="protein sequence ID" value="GEK47931.1"/>
    <property type="molecule type" value="Genomic_DNA"/>
</dbReference>
<dbReference type="PANTHER" id="PTHR35602">
    <property type="entry name" value="ESTERASE YQIA-RELATED"/>
    <property type="match status" value="1"/>
</dbReference>